<dbReference type="AlphaFoldDB" id="A0A3N6M0K3"/>
<name>A0A3N6M0K3_9EURY</name>
<evidence type="ECO:0000256" key="3">
    <source>
        <dbReference type="ARBA" id="ARBA00022475"/>
    </source>
</evidence>
<feature type="transmembrane region" description="Helical" evidence="9">
    <location>
        <begin position="206"/>
        <end position="228"/>
    </location>
</feature>
<dbReference type="GO" id="GO:0022857">
    <property type="term" value="F:transmembrane transporter activity"/>
    <property type="evidence" value="ECO:0007669"/>
    <property type="project" value="InterPro"/>
</dbReference>
<dbReference type="GO" id="GO:0006865">
    <property type="term" value="P:amino acid transport"/>
    <property type="evidence" value="ECO:0007669"/>
    <property type="project" value="UniProtKB-KW"/>
</dbReference>
<evidence type="ECO:0000256" key="5">
    <source>
        <dbReference type="ARBA" id="ARBA00022970"/>
    </source>
</evidence>
<reference evidence="10 11" key="1">
    <citation type="submission" date="2018-10" db="EMBL/GenBank/DDBJ databases">
        <title>Natrarchaeobius chitinivorans gen. nov., sp. nov., and Natrarchaeobius haloalkaliphilus sp. nov., alkaliphilic, chitin-utilizing haloarchaea from hypersaline alkaline lakes.</title>
        <authorList>
            <person name="Sorokin D.Y."/>
            <person name="Elcheninov A.G."/>
            <person name="Kostrikina N.A."/>
            <person name="Bale N.J."/>
            <person name="Sinninghe Damste J.S."/>
            <person name="Khijniak T.V."/>
            <person name="Kublanov I.V."/>
            <person name="Toshchakov S.V."/>
        </authorList>
    </citation>
    <scope>NUCLEOTIDE SEQUENCE [LARGE SCALE GENOMIC DNA]</scope>
    <source>
        <strain evidence="10 11">AArcht-Sl</strain>
    </source>
</reference>
<feature type="transmembrane region" description="Helical" evidence="9">
    <location>
        <begin position="111"/>
        <end position="137"/>
    </location>
</feature>
<accession>A0A3N6M0K3</accession>
<feature type="transmembrane region" description="Helical" evidence="9">
    <location>
        <begin position="157"/>
        <end position="176"/>
    </location>
</feature>
<evidence type="ECO:0000313" key="10">
    <source>
        <dbReference type="EMBL" id="RQG88094.1"/>
    </source>
</evidence>
<dbReference type="EMBL" id="REFY01000005">
    <property type="protein sequence ID" value="RQG88094.1"/>
    <property type="molecule type" value="Genomic_DNA"/>
</dbReference>
<keyword evidence="3" id="KW-1003">Cell membrane</keyword>
<comment type="caution">
    <text evidence="10">The sequence shown here is derived from an EMBL/GenBank/DDBJ whole genome shotgun (WGS) entry which is preliminary data.</text>
</comment>
<comment type="similarity">
    <text evidence="8">Belongs to the binding-protein-dependent transport system permease family. LivHM subfamily.</text>
</comment>
<keyword evidence="2" id="KW-0813">Transport</keyword>
<keyword evidence="4 9" id="KW-0812">Transmembrane</keyword>
<dbReference type="RefSeq" id="WP_124179287.1">
    <property type="nucleotide sequence ID" value="NZ_REFY01000005.1"/>
</dbReference>
<dbReference type="PANTHER" id="PTHR11795">
    <property type="entry name" value="BRANCHED-CHAIN AMINO ACID TRANSPORT SYSTEM PERMEASE PROTEIN LIVH"/>
    <property type="match status" value="1"/>
</dbReference>
<protein>
    <submittedName>
        <fullName evidence="10">Branched-chain amino acid ABC transporter permease</fullName>
    </submittedName>
</protein>
<evidence type="ECO:0000256" key="1">
    <source>
        <dbReference type="ARBA" id="ARBA00004651"/>
    </source>
</evidence>
<organism evidence="10 11">
    <name type="scientific">Natrarchaeobius halalkaliphilus</name>
    <dbReference type="NCBI Taxonomy" id="1679091"/>
    <lineage>
        <taxon>Archaea</taxon>
        <taxon>Methanobacteriati</taxon>
        <taxon>Methanobacteriota</taxon>
        <taxon>Stenosarchaea group</taxon>
        <taxon>Halobacteria</taxon>
        <taxon>Halobacteriales</taxon>
        <taxon>Natrialbaceae</taxon>
        <taxon>Natrarchaeobius</taxon>
    </lineage>
</organism>
<feature type="transmembrane region" description="Helical" evidence="9">
    <location>
        <begin position="42"/>
        <end position="64"/>
    </location>
</feature>
<dbReference type="OrthoDB" id="43815at2157"/>
<evidence type="ECO:0000256" key="8">
    <source>
        <dbReference type="ARBA" id="ARBA00037998"/>
    </source>
</evidence>
<proteinExistence type="inferred from homology"/>
<feature type="transmembrane region" description="Helical" evidence="9">
    <location>
        <begin position="274"/>
        <end position="293"/>
    </location>
</feature>
<sequence length="306" mass="32087">MIESAIRFVYLSLSIASVYILVAIGFSIAYGSLKFVNMAHGALYLLGAYIGLFIAFEPTVGGTLGNYSPIGLALGFTAAIVLVPIILFGIGVVMERLIAKPFYERDMLDQLLVTFGILIIIQELVAVLVGRGGLSYARPDWATGAVSVSGIVSASRWRLIVIALTALFLILLYAFYKYTDFGLAVRAGTEDAEMVEMLGIKISRPFALIFAIGAGYAGLAGILGGSIFTVQPEIGLDILIPALLVVVMGGVGSITGTILAGLLVGATFTATASVYPEMATASIFLLAIIVLSIKPSGLFGTDEVVA</sequence>
<dbReference type="PANTHER" id="PTHR11795:SF442">
    <property type="entry name" value="ABC TRANSPORTER ATP-BINDING PROTEIN"/>
    <property type="match status" value="1"/>
</dbReference>
<keyword evidence="5" id="KW-0029">Amino-acid transport</keyword>
<dbReference type="InterPro" id="IPR001851">
    <property type="entry name" value="ABC_transp_permease"/>
</dbReference>
<dbReference type="GO" id="GO:0005886">
    <property type="term" value="C:plasma membrane"/>
    <property type="evidence" value="ECO:0007669"/>
    <property type="project" value="UniProtKB-SubCell"/>
</dbReference>
<evidence type="ECO:0000256" key="4">
    <source>
        <dbReference type="ARBA" id="ARBA00022692"/>
    </source>
</evidence>
<dbReference type="Proteomes" id="UP000273828">
    <property type="component" value="Unassembled WGS sequence"/>
</dbReference>
<dbReference type="InterPro" id="IPR052157">
    <property type="entry name" value="BCAA_transport_permease"/>
</dbReference>
<dbReference type="CDD" id="cd06582">
    <property type="entry name" value="TM_PBP1_LivH_like"/>
    <property type="match status" value="1"/>
</dbReference>
<feature type="transmembrane region" description="Helical" evidence="9">
    <location>
        <begin position="6"/>
        <end position="30"/>
    </location>
</feature>
<keyword evidence="7 9" id="KW-0472">Membrane</keyword>
<feature type="transmembrane region" description="Helical" evidence="9">
    <location>
        <begin position="240"/>
        <end position="262"/>
    </location>
</feature>
<feature type="transmembrane region" description="Helical" evidence="9">
    <location>
        <begin position="70"/>
        <end position="90"/>
    </location>
</feature>
<evidence type="ECO:0000313" key="11">
    <source>
        <dbReference type="Proteomes" id="UP000273828"/>
    </source>
</evidence>
<keyword evidence="11" id="KW-1185">Reference proteome</keyword>
<keyword evidence="6 9" id="KW-1133">Transmembrane helix</keyword>
<comment type="subcellular location">
    <subcellularLocation>
        <location evidence="1">Cell membrane</location>
        <topology evidence="1">Multi-pass membrane protein</topology>
    </subcellularLocation>
</comment>
<evidence type="ECO:0000256" key="9">
    <source>
        <dbReference type="SAM" id="Phobius"/>
    </source>
</evidence>
<dbReference type="Pfam" id="PF02653">
    <property type="entry name" value="BPD_transp_2"/>
    <property type="match status" value="1"/>
</dbReference>
<evidence type="ECO:0000256" key="2">
    <source>
        <dbReference type="ARBA" id="ARBA00022448"/>
    </source>
</evidence>
<evidence type="ECO:0000256" key="6">
    <source>
        <dbReference type="ARBA" id="ARBA00022989"/>
    </source>
</evidence>
<evidence type="ECO:0000256" key="7">
    <source>
        <dbReference type="ARBA" id="ARBA00023136"/>
    </source>
</evidence>
<gene>
    <name evidence="10" type="ORF">EA462_13220</name>
</gene>